<protein>
    <submittedName>
        <fullName evidence="2">Uncharacterized protein</fullName>
    </submittedName>
</protein>
<evidence type="ECO:0000313" key="2">
    <source>
        <dbReference type="EMBL" id="PCJ41457.1"/>
    </source>
</evidence>
<reference evidence="3" key="1">
    <citation type="submission" date="2017-08" db="EMBL/GenBank/DDBJ databases">
        <title>A dynamic microbial community with high functional redundancy inhabits the cold, oxic subseafloor aquifer.</title>
        <authorList>
            <person name="Tully B.J."/>
            <person name="Wheat C.G."/>
            <person name="Glazer B.T."/>
            <person name="Huber J.A."/>
        </authorList>
    </citation>
    <scope>NUCLEOTIDE SEQUENCE [LARGE SCALE GENOMIC DNA]</scope>
</reference>
<evidence type="ECO:0000256" key="1">
    <source>
        <dbReference type="SAM" id="Phobius"/>
    </source>
</evidence>
<dbReference type="AlphaFoldDB" id="A0A2A5CC85"/>
<accession>A0A2A5CC85</accession>
<keyword evidence="1" id="KW-0472">Membrane</keyword>
<organism evidence="2 3">
    <name type="scientific">SAR86 cluster bacterium</name>
    <dbReference type="NCBI Taxonomy" id="2030880"/>
    <lineage>
        <taxon>Bacteria</taxon>
        <taxon>Pseudomonadati</taxon>
        <taxon>Pseudomonadota</taxon>
        <taxon>Gammaproteobacteria</taxon>
        <taxon>SAR86 cluster</taxon>
    </lineage>
</organism>
<keyword evidence="1" id="KW-0812">Transmembrane</keyword>
<feature type="transmembrane region" description="Helical" evidence="1">
    <location>
        <begin position="84"/>
        <end position="107"/>
    </location>
</feature>
<dbReference type="Proteomes" id="UP000228987">
    <property type="component" value="Unassembled WGS sequence"/>
</dbReference>
<keyword evidence="1" id="KW-1133">Transmembrane helix</keyword>
<gene>
    <name evidence="2" type="ORF">COA71_07810</name>
</gene>
<evidence type="ECO:0000313" key="3">
    <source>
        <dbReference type="Proteomes" id="UP000228987"/>
    </source>
</evidence>
<proteinExistence type="predicted"/>
<dbReference type="EMBL" id="NVWI01000005">
    <property type="protein sequence ID" value="PCJ41457.1"/>
    <property type="molecule type" value="Genomic_DNA"/>
</dbReference>
<name>A0A2A5CC85_9GAMM</name>
<sequence>MALDSTAFPQLYLSFHYEGEANNIEFCAKPIQQLPMLPIRHWLKVAPFYAMLKRYLKESAQGLFGVKGLLKLSSRNLYNSYKPFFIFAILTFVLFLCTINTCIYFLINHTISPLHIKINGRSLNNILRGDYEKYHSD</sequence>
<comment type="caution">
    <text evidence="2">The sequence shown here is derived from an EMBL/GenBank/DDBJ whole genome shotgun (WGS) entry which is preliminary data.</text>
</comment>